<keyword evidence="3 5" id="KW-0687">Ribonucleoprotein</keyword>
<keyword evidence="2 5" id="KW-0689">Ribosomal protein</keyword>
<dbReference type="FunFam" id="3.30.1490.10:FF:000001">
    <property type="entry name" value="30S ribosomal protein S8"/>
    <property type="match status" value="1"/>
</dbReference>
<dbReference type="GO" id="GO:0019843">
    <property type="term" value="F:rRNA binding"/>
    <property type="evidence" value="ECO:0007669"/>
    <property type="project" value="UniProtKB-UniRule"/>
</dbReference>
<dbReference type="Gene3D" id="3.30.1490.10">
    <property type="match status" value="1"/>
</dbReference>
<dbReference type="InterPro" id="IPR047863">
    <property type="entry name" value="Ribosomal_uS8_CS"/>
</dbReference>
<evidence type="ECO:0000256" key="1">
    <source>
        <dbReference type="ARBA" id="ARBA00006471"/>
    </source>
</evidence>
<dbReference type="HAMAP" id="MF_01302_B">
    <property type="entry name" value="Ribosomal_uS8_B"/>
    <property type="match status" value="1"/>
</dbReference>
<dbReference type="InterPro" id="IPR000630">
    <property type="entry name" value="Ribosomal_uS8"/>
</dbReference>
<comment type="caution">
    <text evidence="7">The sequence shown here is derived from an EMBL/GenBank/DDBJ whole genome shotgun (WGS) entry which is preliminary data.</text>
</comment>
<dbReference type="EMBL" id="MHSH01000057">
    <property type="protein sequence ID" value="OHA39985.1"/>
    <property type="molecule type" value="Genomic_DNA"/>
</dbReference>
<evidence type="ECO:0000256" key="5">
    <source>
        <dbReference type="HAMAP-Rule" id="MF_01302"/>
    </source>
</evidence>
<dbReference type="GO" id="GO:0006412">
    <property type="term" value="P:translation"/>
    <property type="evidence" value="ECO:0007669"/>
    <property type="project" value="UniProtKB-UniRule"/>
</dbReference>
<dbReference type="SUPFAM" id="SSF56047">
    <property type="entry name" value="Ribosomal protein S8"/>
    <property type="match status" value="1"/>
</dbReference>
<dbReference type="Pfam" id="PF00410">
    <property type="entry name" value="Ribosomal_S8"/>
    <property type="match status" value="1"/>
</dbReference>
<keyword evidence="5" id="KW-0694">RNA-binding</keyword>
<dbReference type="PANTHER" id="PTHR11758">
    <property type="entry name" value="40S RIBOSOMAL PROTEIN S15A"/>
    <property type="match status" value="1"/>
</dbReference>
<dbReference type="Gene3D" id="3.30.1370.30">
    <property type="match status" value="1"/>
</dbReference>
<dbReference type="Proteomes" id="UP000176429">
    <property type="component" value="Unassembled WGS sequence"/>
</dbReference>
<organism evidence="7 8">
    <name type="scientific">Candidatus Taylorbacteria bacterium RIFCSPLOWO2_02_FULL_46_40</name>
    <dbReference type="NCBI Taxonomy" id="1802329"/>
    <lineage>
        <taxon>Bacteria</taxon>
        <taxon>Candidatus Tayloriibacteriota</taxon>
    </lineage>
</organism>
<evidence type="ECO:0000313" key="7">
    <source>
        <dbReference type="EMBL" id="OHA39985.1"/>
    </source>
</evidence>
<dbReference type="GO" id="GO:0003735">
    <property type="term" value="F:structural constituent of ribosome"/>
    <property type="evidence" value="ECO:0007669"/>
    <property type="project" value="InterPro"/>
</dbReference>
<comment type="similarity">
    <text evidence="1 5 6">Belongs to the universal ribosomal protein uS8 family.</text>
</comment>
<accession>A0A1G2NV54</accession>
<evidence type="ECO:0000256" key="3">
    <source>
        <dbReference type="ARBA" id="ARBA00023274"/>
    </source>
</evidence>
<dbReference type="GO" id="GO:0005840">
    <property type="term" value="C:ribosome"/>
    <property type="evidence" value="ECO:0007669"/>
    <property type="project" value="UniProtKB-KW"/>
</dbReference>
<dbReference type="GO" id="GO:0005737">
    <property type="term" value="C:cytoplasm"/>
    <property type="evidence" value="ECO:0007669"/>
    <property type="project" value="UniProtKB-ARBA"/>
</dbReference>
<sequence>MVKDRIADLITQITNAGATGKTLIVFPYSKFHLSVAELLLKEGFVEAVAKRGRKTSSKLIEISLKYEGGRPRVSQAQRVSKFSRRVYYSYKDLRPVKNGFGITVLSTSRGIMSDKEAIKNKVGGEALFKIW</sequence>
<comment type="function">
    <text evidence="5">One of the primary rRNA binding proteins, it binds directly to 16S rRNA central domain where it helps coordinate assembly of the platform of the 30S subunit.</text>
</comment>
<dbReference type="AlphaFoldDB" id="A0A1G2NV54"/>
<evidence type="ECO:0000256" key="2">
    <source>
        <dbReference type="ARBA" id="ARBA00022980"/>
    </source>
</evidence>
<reference evidence="7 8" key="1">
    <citation type="journal article" date="2016" name="Nat. Commun.">
        <title>Thousands of microbial genomes shed light on interconnected biogeochemical processes in an aquifer system.</title>
        <authorList>
            <person name="Anantharaman K."/>
            <person name="Brown C.T."/>
            <person name="Hug L.A."/>
            <person name="Sharon I."/>
            <person name="Castelle C.J."/>
            <person name="Probst A.J."/>
            <person name="Thomas B.C."/>
            <person name="Singh A."/>
            <person name="Wilkins M.J."/>
            <person name="Karaoz U."/>
            <person name="Brodie E.L."/>
            <person name="Williams K.H."/>
            <person name="Hubbard S.S."/>
            <person name="Banfield J.F."/>
        </authorList>
    </citation>
    <scope>NUCLEOTIDE SEQUENCE [LARGE SCALE GENOMIC DNA]</scope>
</reference>
<protein>
    <recommendedName>
        <fullName evidence="4 5">Small ribosomal subunit protein uS8</fullName>
    </recommendedName>
</protein>
<evidence type="ECO:0000256" key="4">
    <source>
        <dbReference type="ARBA" id="ARBA00035258"/>
    </source>
</evidence>
<dbReference type="PROSITE" id="PS00053">
    <property type="entry name" value="RIBOSOMAL_S8"/>
    <property type="match status" value="1"/>
</dbReference>
<comment type="subunit">
    <text evidence="5">Part of the 30S ribosomal subunit. Contacts proteins S5 and S12.</text>
</comment>
<evidence type="ECO:0000313" key="8">
    <source>
        <dbReference type="Proteomes" id="UP000176429"/>
    </source>
</evidence>
<name>A0A1G2NV54_9BACT</name>
<dbReference type="GO" id="GO:1990904">
    <property type="term" value="C:ribonucleoprotein complex"/>
    <property type="evidence" value="ECO:0007669"/>
    <property type="project" value="UniProtKB-KW"/>
</dbReference>
<keyword evidence="5" id="KW-0699">rRNA-binding</keyword>
<dbReference type="NCBIfam" id="NF001109">
    <property type="entry name" value="PRK00136.1"/>
    <property type="match status" value="1"/>
</dbReference>
<evidence type="ECO:0000256" key="6">
    <source>
        <dbReference type="RuleBase" id="RU003660"/>
    </source>
</evidence>
<gene>
    <name evidence="5" type="primary">rpsH</name>
    <name evidence="7" type="ORF">A3H68_00050</name>
</gene>
<dbReference type="InterPro" id="IPR035987">
    <property type="entry name" value="Ribosomal_uS8_sf"/>
</dbReference>
<proteinExistence type="inferred from homology"/>